<dbReference type="Pfam" id="PF01066">
    <property type="entry name" value="CDP-OH_P_transf"/>
    <property type="match status" value="1"/>
</dbReference>
<dbReference type="PANTHER" id="PTHR15362">
    <property type="entry name" value="PHOSPHATIDYLINOSITOL SYNTHASE"/>
    <property type="match status" value="1"/>
</dbReference>
<keyword evidence="5" id="KW-0443">Lipid metabolism</keyword>
<organism evidence="10">
    <name type="scientific">Theileria annulata</name>
    <dbReference type="NCBI Taxonomy" id="5874"/>
    <lineage>
        <taxon>Eukaryota</taxon>
        <taxon>Sar</taxon>
        <taxon>Alveolata</taxon>
        <taxon>Apicomplexa</taxon>
        <taxon>Aconoidasida</taxon>
        <taxon>Piroplasmida</taxon>
        <taxon>Theileriidae</taxon>
        <taxon>Theileria</taxon>
    </lineage>
</organism>
<reference evidence="10" key="1">
    <citation type="submission" date="2018-07" db="EMBL/GenBank/DDBJ databases">
        <authorList>
            <person name="Quirk P.G."/>
            <person name="Krulwich T.A."/>
        </authorList>
    </citation>
    <scope>NUCLEOTIDE SEQUENCE</scope>
    <source>
        <strain evidence="10">Anand</strain>
    </source>
</reference>
<keyword evidence="6 9" id="KW-0472">Membrane</keyword>
<evidence type="ECO:0000256" key="8">
    <source>
        <dbReference type="RuleBase" id="RU003750"/>
    </source>
</evidence>
<keyword evidence="3 9" id="KW-0812">Transmembrane</keyword>
<proteinExistence type="inferred from homology"/>
<protein>
    <submittedName>
        <fullName evidence="10">CDP-diacylglycerol-inositol 3-phosphatidyltransferase, putative</fullName>
    </submittedName>
</protein>
<dbReference type="GO" id="GO:0003881">
    <property type="term" value="F:CDP-diacylglycerol-inositol 3-phosphatidyltransferase activity"/>
    <property type="evidence" value="ECO:0007669"/>
    <property type="project" value="TreeGrafter"/>
</dbReference>
<dbReference type="InterPro" id="IPR043130">
    <property type="entry name" value="CDP-OH_PTrfase_TM_dom"/>
</dbReference>
<dbReference type="VEuPathDB" id="PiroplasmaDB:TA15380"/>
<keyword evidence="2 8" id="KW-0808">Transferase</keyword>
<dbReference type="EMBL" id="UIVT01000002">
    <property type="protein sequence ID" value="SVP90624.1"/>
    <property type="molecule type" value="Genomic_DNA"/>
</dbReference>
<evidence type="ECO:0000313" key="11">
    <source>
        <dbReference type="EMBL" id="SVP91142.1"/>
    </source>
</evidence>
<evidence type="ECO:0000256" key="7">
    <source>
        <dbReference type="ARBA" id="ARBA00023264"/>
    </source>
</evidence>
<evidence type="ECO:0000256" key="6">
    <source>
        <dbReference type="ARBA" id="ARBA00023136"/>
    </source>
</evidence>
<dbReference type="PROSITE" id="PS00379">
    <property type="entry name" value="CDP_ALCOHOL_P_TRANSF"/>
    <property type="match status" value="1"/>
</dbReference>
<feature type="transmembrane region" description="Helical" evidence="9">
    <location>
        <begin position="91"/>
        <end position="109"/>
    </location>
</feature>
<evidence type="ECO:0000256" key="3">
    <source>
        <dbReference type="ARBA" id="ARBA00022692"/>
    </source>
</evidence>
<accession>A0A3B0MLK1</accession>
<evidence type="ECO:0000256" key="2">
    <source>
        <dbReference type="ARBA" id="ARBA00022679"/>
    </source>
</evidence>
<dbReference type="AlphaFoldDB" id="A0A3B0MLK1"/>
<dbReference type="EMBL" id="UIVS01000002">
    <property type="protein sequence ID" value="SVP91142.1"/>
    <property type="molecule type" value="Genomic_DNA"/>
</dbReference>
<dbReference type="InterPro" id="IPR000462">
    <property type="entry name" value="CDP-OH_P_trans"/>
</dbReference>
<dbReference type="GO" id="GO:0016020">
    <property type="term" value="C:membrane"/>
    <property type="evidence" value="ECO:0007669"/>
    <property type="project" value="UniProtKB-SubCell"/>
</dbReference>
<name>A0A3B0MLK1_THEAN</name>
<evidence type="ECO:0000313" key="10">
    <source>
        <dbReference type="EMBL" id="SVP90624.1"/>
    </source>
</evidence>
<dbReference type="Gene3D" id="1.20.120.1760">
    <property type="match status" value="1"/>
</dbReference>
<dbReference type="GO" id="GO:0006661">
    <property type="term" value="P:phosphatidylinositol biosynthetic process"/>
    <property type="evidence" value="ECO:0007669"/>
    <property type="project" value="TreeGrafter"/>
</dbReference>
<comment type="similarity">
    <text evidence="8">Belongs to the CDP-alcohol phosphatidyltransferase class-I family.</text>
</comment>
<evidence type="ECO:0000256" key="1">
    <source>
        <dbReference type="ARBA" id="ARBA00004141"/>
    </source>
</evidence>
<sequence>MEAKRPRLLNKPNFITSFRVVLFCTSFLYYKTKPLYFLGFYVSSVLLDMVDGEVARKYGEATIFGAMFDSLFDRMTTAFLYMHLSMKYPRYFLFFYFVLVWDVVGHWAHNYVCCLLGNTNHKKIDGFFLLKMYYEKRRMFLLPRLYPVIYNKTNINVRFLTYGSLPLAAFKAVSPLFSSSTHISYTFTIVIFTNTAQFFYASKRLSIYEVEQFDLKAGAR</sequence>
<gene>
    <name evidence="10" type="ORF">TAT_000133400</name>
    <name evidence="11" type="ORF">TAV_000133500</name>
</gene>
<evidence type="ECO:0000256" key="5">
    <source>
        <dbReference type="ARBA" id="ARBA00023098"/>
    </source>
</evidence>
<dbReference type="InterPro" id="IPR048254">
    <property type="entry name" value="CDP_ALCOHOL_P_TRANSF_CS"/>
</dbReference>
<evidence type="ECO:0000256" key="9">
    <source>
        <dbReference type="SAM" id="Phobius"/>
    </source>
</evidence>
<comment type="subcellular location">
    <subcellularLocation>
        <location evidence="1">Membrane</location>
        <topology evidence="1">Multi-pass membrane protein</topology>
    </subcellularLocation>
</comment>
<dbReference type="GO" id="GO:0005794">
    <property type="term" value="C:Golgi apparatus"/>
    <property type="evidence" value="ECO:0007669"/>
    <property type="project" value="TreeGrafter"/>
</dbReference>
<evidence type="ECO:0000256" key="4">
    <source>
        <dbReference type="ARBA" id="ARBA00022989"/>
    </source>
</evidence>
<keyword evidence="4 9" id="KW-1133">Transmembrane helix</keyword>
<dbReference type="PANTHER" id="PTHR15362:SF4">
    <property type="entry name" value="CDP-DIACYLGLYCEROL--INOSITOL 3-PHOSPHATIDYLTRANSFERASE"/>
    <property type="match status" value="1"/>
</dbReference>
<keyword evidence="7" id="KW-1208">Phospholipid metabolism</keyword>